<keyword evidence="2" id="KW-1185">Reference proteome</keyword>
<gene>
    <name evidence="1" type="ORF">C1I91_00795</name>
</gene>
<dbReference type="Pfam" id="PF06949">
    <property type="entry name" value="DUF1292"/>
    <property type="match status" value="1"/>
</dbReference>
<dbReference type="RefSeq" id="WP_128210786.1">
    <property type="nucleotide sequence ID" value="NZ_CP025746.1"/>
</dbReference>
<sequence length="77" mass="9009">MPQHRIMSFTDEDGNKVEYKILDQVLVNSAEYVLMCPVNDESSVEIYKINFDKHWNESLEEVENPDIINQVKQSAHI</sequence>
<evidence type="ECO:0000313" key="2">
    <source>
        <dbReference type="Proteomes" id="UP000286268"/>
    </source>
</evidence>
<dbReference type="AlphaFoldDB" id="A0A3R5UD08"/>
<dbReference type="EMBL" id="CP025746">
    <property type="protein sequence ID" value="QAA30335.1"/>
    <property type="molecule type" value="Genomic_DNA"/>
</dbReference>
<proteinExistence type="predicted"/>
<dbReference type="InterPro" id="IPR009711">
    <property type="entry name" value="UPF0473"/>
</dbReference>
<name>A0A3R5UD08_9CLOT</name>
<accession>A0A3R5UD08</accession>
<reference evidence="1 2" key="1">
    <citation type="submission" date="2018-01" db="EMBL/GenBank/DDBJ databases">
        <title>Genome Sequencing and Assembly of Anaerobacter polyendosporus strain CT4.</title>
        <authorList>
            <person name="Tachaapaikoon C."/>
            <person name="Sutheeworapong S."/>
            <person name="Jenjaroenpun P."/>
            <person name="Wongsurawat T."/>
            <person name="Nookeaw I."/>
            <person name="Cheawchanlertfa P."/>
            <person name="Kosugi A."/>
            <person name="Cheevadhanarak S."/>
            <person name="Ratanakhanokchai K."/>
        </authorList>
    </citation>
    <scope>NUCLEOTIDE SEQUENCE [LARGE SCALE GENOMIC DNA]</scope>
    <source>
        <strain evidence="1 2">CT4</strain>
    </source>
</reference>
<dbReference type="Proteomes" id="UP000286268">
    <property type="component" value="Chromosome"/>
</dbReference>
<dbReference type="OrthoDB" id="1911679at2"/>
<protein>
    <submittedName>
        <fullName evidence="1">DUF1292 domain-containing protein</fullName>
    </submittedName>
</protein>
<evidence type="ECO:0000313" key="1">
    <source>
        <dbReference type="EMBL" id="QAA30335.1"/>
    </source>
</evidence>
<organism evidence="1 2">
    <name type="scientific">Clostridium manihotivorum</name>
    <dbReference type="NCBI Taxonomy" id="2320868"/>
    <lineage>
        <taxon>Bacteria</taxon>
        <taxon>Bacillati</taxon>
        <taxon>Bacillota</taxon>
        <taxon>Clostridia</taxon>
        <taxon>Eubacteriales</taxon>
        <taxon>Clostridiaceae</taxon>
        <taxon>Clostridium</taxon>
    </lineage>
</organism>
<dbReference type="KEGG" id="cmah:C1I91_00795"/>